<reference evidence="3" key="1">
    <citation type="journal article" date="2014" name="Front. Microbiol.">
        <title>High frequency of phylogenetically diverse reductive dehalogenase-homologous genes in deep subseafloor sedimentary metagenomes.</title>
        <authorList>
            <person name="Kawai M."/>
            <person name="Futagami T."/>
            <person name="Toyoda A."/>
            <person name="Takaki Y."/>
            <person name="Nishi S."/>
            <person name="Hori S."/>
            <person name="Arai W."/>
            <person name="Tsubouchi T."/>
            <person name="Morono Y."/>
            <person name="Uchiyama I."/>
            <person name="Ito T."/>
            <person name="Fujiyama A."/>
            <person name="Inagaki F."/>
            <person name="Takami H."/>
        </authorList>
    </citation>
    <scope>NUCLEOTIDE SEQUENCE</scope>
    <source>
        <strain evidence="3">Expedition CK06-06</strain>
    </source>
</reference>
<protein>
    <recommendedName>
        <fullName evidence="2">Multidrug resistance protein MdtA-like C-terminal permuted SH3 domain-containing protein</fullName>
    </recommendedName>
</protein>
<feature type="compositionally biased region" description="Low complexity" evidence="1">
    <location>
        <begin position="150"/>
        <end position="168"/>
    </location>
</feature>
<proteinExistence type="predicted"/>
<dbReference type="Pfam" id="PF25967">
    <property type="entry name" value="RND-MFP_C"/>
    <property type="match status" value="1"/>
</dbReference>
<feature type="non-terminal residue" evidence="3">
    <location>
        <position position="1"/>
    </location>
</feature>
<name>X0ZKF2_9ZZZZ</name>
<feature type="domain" description="Multidrug resistance protein MdtA-like C-terminal permuted SH3" evidence="2">
    <location>
        <begin position="61"/>
        <end position="106"/>
    </location>
</feature>
<dbReference type="AlphaFoldDB" id="X0ZKF2"/>
<dbReference type="InterPro" id="IPR058627">
    <property type="entry name" value="MdtA-like_C"/>
</dbReference>
<dbReference type="Gene3D" id="2.40.420.20">
    <property type="match status" value="1"/>
</dbReference>
<comment type="caution">
    <text evidence="3">The sequence shown here is derived from an EMBL/GenBank/DDBJ whole genome shotgun (WGS) entry which is preliminary data.</text>
</comment>
<feature type="compositionally biased region" description="Basic residues" evidence="1">
    <location>
        <begin position="114"/>
        <end position="131"/>
    </location>
</feature>
<accession>X0ZKF2</accession>
<sequence>SGSDIRTFEVIVEMDMDHARQVLAASPNATGEGSRLRPGMSAKAEIDVATLTDVLYVPVYVVDEDRGEHLCYVLEDGQPVLREIEIGLNNPTHVHVKAGLKEGDRVLRYDPKRASRRRRTTTQPGRRRAPRGRPTTQAAAQPASGATTQPARPSSPAAGAGRSRSPRGGPRRGR</sequence>
<evidence type="ECO:0000313" key="3">
    <source>
        <dbReference type="EMBL" id="GAG48776.1"/>
    </source>
</evidence>
<evidence type="ECO:0000259" key="2">
    <source>
        <dbReference type="Pfam" id="PF25967"/>
    </source>
</evidence>
<feature type="region of interest" description="Disordered" evidence="1">
    <location>
        <begin position="110"/>
        <end position="174"/>
    </location>
</feature>
<gene>
    <name evidence="3" type="ORF">S01H1_80589</name>
</gene>
<dbReference type="PANTHER" id="PTHR30469">
    <property type="entry name" value="MULTIDRUG RESISTANCE PROTEIN MDTA"/>
    <property type="match status" value="1"/>
</dbReference>
<dbReference type="GO" id="GO:1990281">
    <property type="term" value="C:efflux pump complex"/>
    <property type="evidence" value="ECO:0007669"/>
    <property type="project" value="TreeGrafter"/>
</dbReference>
<dbReference type="PANTHER" id="PTHR30469:SF33">
    <property type="entry name" value="SLR1207 PROTEIN"/>
    <property type="match status" value="1"/>
</dbReference>
<dbReference type="EMBL" id="BARS01054440">
    <property type="protein sequence ID" value="GAG48776.1"/>
    <property type="molecule type" value="Genomic_DNA"/>
</dbReference>
<organism evidence="3">
    <name type="scientific">marine sediment metagenome</name>
    <dbReference type="NCBI Taxonomy" id="412755"/>
    <lineage>
        <taxon>unclassified sequences</taxon>
        <taxon>metagenomes</taxon>
        <taxon>ecological metagenomes</taxon>
    </lineage>
</organism>
<dbReference type="GO" id="GO:0015562">
    <property type="term" value="F:efflux transmembrane transporter activity"/>
    <property type="evidence" value="ECO:0007669"/>
    <property type="project" value="TreeGrafter"/>
</dbReference>
<evidence type="ECO:0000256" key="1">
    <source>
        <dbReference type="SAM" id="MobiDB-lite"/>
    </source>
</evidence>